<comment type="caution">
    <text evidence="1">The sequence shown here is derived from an EMBL/GenBank/DDBJ whole genome shotgun (WGS) entry which is preliminary data.</text>
</comment>
<proteinExistence type="predicted"/>
<dbReference type="Proteomes" id="UP000838756">
    <property type="component" value="Unassembled WGS sequence"/>
</dbReference>
<gene>
    <name evidence="1" type="primary">jg13296</name>
    <name evidence="1" type="ORF">PAEG_LOCUS13099</name>
</gene>
<organism evidence="1 2">
    <name type="scientific">Pararge aegeria aegeria</name>
    <dbReference type="NCBI Taxonomy" id="348720"/>
    <lineage>
        <taxon>Eukaryota</taxon>
        <taxon>Metazoa</taxon>
        <taxon>Ecdysozoa</taxon>
        <taxon>Arthropoda</taxon>
        <taxon>Hexapoda</taxon>
        <taxon>Insecta</taxon>
        <taxon>Pterygota</taxon>
        <taxon>Neoptera</taxon>
        <taxon>Endopterygota</taxon>
        <taxon>Lepidoptera</taxon>
        <taxon>Glossata</taxon>
        <taxon>Ditrysia</taxon>
        <taxon>Papilionoidea</taxon>
        <taxon>Nymphalidae</taxon>
        <taxon>Satyrinae</taxon>
        <taxon>Satyrini</taxon>
        <taxon>Parargina</taxon>
        <taxon>Pararge</taxon>
    </lineage>
</organism>
<evidence type="ECO:0000313" key="2">
    <source>
        <dbReference type="Proteomes" id="UP000838756"/>
    </source>
</evidence>
<sequence>MRRYIDIPFFCVIGGGKSSNLPDLREDRVMWDFFPLKPPRWPSSAHNWEAPGSPKNAPVPPSYSACRARPGRNIIFPRPHLPRYGYGKLLSYP</sequence>
<accession>A0A8S4RIE4</accession>
<dbReference type="EMBL" id="CAKXAJ010025124">
    <property type="protein sequence ID" value="CAH2235439.1"/>
    <property type="molecule type" value="Genomic_DNA"/>
</dbReference>
<evidence type="ECO:0000313" key="1">
    <source>
        <dbReference type="EMBL" id="CAH2235439.1"/>
    </source>
</evidence>
<reference evidence="1" key="1">
    <citation type="submission" date="2022-03" db="EMBL/GenBank/DDBJ databases">
        <authorList>
            <person name="Lindestad O."/>
        </authorList>
    </citation>
    <scope>NUCLEOTIDE SEQUENCE</scope>
</reference>
<dbReference type="AlphaFoldDB" id="A0A8S4RIE4"/>
<keyword evidence="2" id="KW-1185">Reference proteome</keyword>
<protein>
    <submittedName>
        <fullName evidence="1">Jg13296 protein</fullName>
    </submittedName>
</protein>
<name>A0A8S4RIE4_9NEOP</name>